<feature type="signal peptide" evidence="1">
    <location>
        <begin position="1"/>
        <end position="19"/>
    </location>
</feature>
<keyword evidence="4" id="KW-1185">Reference proteome</keyword>
<feature type="chain" id="PRO_5046576094" description="C-type lectin domain-containing protein" evidence="1">
    <location>
        <begin position="20"/>
        <end position="235"/>
    </location>
</feature>
<protein>
    <recommendedName>
        <fullName evidence="2">C-type lectin domain-containing protein</fullName>
    </recommendedName>
</protein>
<dbReference type="InterPro" id="IPR016186">
    <property type="entry name" value="C-type_lectin-like/link_sf"/>
</dbReference>
<evidence type="ECO:0000259" key="2">
    <source>
        <dbReference type="Pfam" id="PF00059"/>
    </source>
</evidence>
<gene>
    <name evidence="3" type="ORF">RUM44_009613</name>
</gene>
<keyword evidence="1" id="KW-0732">Signal</keyword>
<name>A0ABR1AT68_POLSC</name>
<comment type="caution">
    <text evidence="3">The sequence shown here is derived from an EMBL/GenBank/DDBJ whole genome shotgun (WGS) entry which is preliminary data.</text>
</comment>
<reference evidence="3 4" key="1">
    <citation type="submission" date="2023-09" db="EMBL/GenBank/DDBJ databases">
        <title>Genomes of two closely related lineages of the louse Polyplax serrata with different host specificities.</title>
        <authorList>
            <person name="Martinu J."/>
            <person name="Tarabai H."/>
            <person name="Stefka J."/>
            <person name="Hypsa V."/>
        </authorList>
    </citation>
    <scope>NUCLEOTIDE SEQUENCE [LARGE SCALE GENOMIC DNA]</scope>
    <source>
        <strain evidence="3">98ZLc_SE</strain>
    </source>
</reference>
<accession>A0ABR1AT68</accession>
<sequence>MYFLRVGLMILLTIEYANLERIRLDAKKLLRGKVVANGFSIQAKSLSHCIDHCNRRKKTCDGVVFHEIIEKCRLIYKCAPAYQIDNSSSVVYYSRRPQILVPGYIYETKSDTCVGLVNSNVNYASADELCRKQNSNLAVITQNKLNQLAGNLLNQSGIKWAWIDDGNIAQPATIKPHGMSGNDVLSEEAFSPEIVQWRNNTRKSCWGLNNRGQWGQFSCKNDTLVALCQVRQFID</sequence>
<proteinExistence type="predicted"/>
<evidence type="ECO:0000313" key="3">
    <source>
        <dbReference type="EMBL" id="KAK6627136.1"/>
    </source>
</evidence>
<dbReference type="SUPFAM" id="SSF56436">
    <property type="entry name" value="C-type lectin-like"/>
    <property type="match status" value="1"/>
</dbReference>
<dbReference type="Pfam" id="PF00059">
    <property type="entry name" value="Lectin_C"/>
    <property type="match status" value="1"/>
</dbReference>
<dbReference type="EMBL" id="JAWJWF010000045">
    <property type="protein sequence ID" value="KAK6627136.1"/>
    <property type="molecule type" value="Genomic_DNA"/>
</dbReference>
<dbReference type="CDD" id="cd00037">
    <property type="entry name" value="CLECT"/>
    <property type="match status" value="1"/>
</dbReference>
<dbReference type="InterPro" id="IPR001304">
    <property type="entry name" value="C-type_lectin-like"/>
</dbReference>
<evidence type="ECO:0000256" key="1">
    <source>
        <dbReference type="SAM" id="SignalP"/>
    </source>
</evidence>
<dbReference type="Proteomes" id="UP001359485">
    <property type="component" value="Unassembled WGS sequence"/>
</dbReference>
<dbReference type="Gene3D" id="3.10.100.10">
    <property type="entry name" value="Mannose-Binding Protein A, subunit A"/>
    <property type="match status" value="1"/>
</dbReference>
<evidence type="ECO:0000313" key="4">
    <source>
        <dbReference type="Proteomes" id="UP001359485"/>
    </source>
</evidence>
<organism evidence="3 4">
    <name type="scientific">Polyplax serrata</name>
    <name type="common">Common mouse louse</name>
    <dbReference type="NCBI Taxonomy" id="468196"/>
    <lineage>
        <taxon>Eukaryota</taxon>
        <taxon>Metazoa</taxon>
        <taxon>Ecdysozoa</taxon>
        <taxon>Arthropoda</taxon>
        <taxon>Hexapoda</taxon>
        <taxon>Insecta</taxon>
        <taxon>Pterygota</taxon>
        <taxon>Neoptera</taxon>
        <taxon>Paraneoptera</taxon>
        <taxon>Psocodea</taxon>
        <taxon>Troctomorpha</taxon>
        <taxon>Phthiraptera</taxon>
        <taxon>Anoplura</taxon>
        <taxon>Polyplacidae</taxon>
        <taxon>Polyplax</taxon>
    </lineage>
</organism>
<feature type="domain" description="C-type lectin" evidence="2">
    <location>
        <begin position="120"/>
        <end position="228"/>
    </location>
</feature>
<dbReference type="InterPro" id="IPR016187">
    <property type="entry name" value="CTDL_fold"/>
</dbReference>